<organism evidence="8 9">
    <name type="scientific">Cyclobacterium qasimii</name>
    <dbReference type="NCBI Taxonomy" id="1350429"/>
    <lineage>
        <taxon>Bacteria</taxon>
        <taxon>Pseudomonadati</taxon>
        <taxon>Bacteroidota</taxon>
        <taxon>Cytophagia</taxon>
        <taxon>Cytophagales</taxon>
        <taxon>Cyclobacteriaceae</taxon>
        <taxon>Cyclobacterium</taxon>
    </lineage>
</organism>
<comment type="subcellular location">
    <subcellularLocation>
        <location evidence="1">Cell outer membrane</location>
    </subcellularLocation>
</comment>
<keyword evidence="3" id="KW-0732">Signal</keyword>
<evidence type="ECO:0000256" key="5">
    <source>
        <dbReference type="ARBA" id="ARBA00023237"/>
    </source>
</evidence>
<evidence type="ECO:0000259" key="6">
    <source>
        <dbReference type="Pfam" id="PF07980"/>
    </source>
</evidence>
<protein>
    <recommendedName>
        <fullName evidence="10">Starch-binding protein</fullName>
    </recommendedName>
</protein>
<keyword evidence="9" id="KW-1185">Reference proteome</keyword>
<sequence length="526" mass="59230">MKNLKYIFLQVAVIIMVSCQSDLLETIPNDRISKEIFWITLDDVEFAANAVYPSLDGTSIFSYDGLTDQLMTNHPFNANVELQRGFGTIASGRYFSEWEDAYQGIRRANDFMDNVDQVEESDQEAINKYKAEVMTLRAYQYIKLVMLFGDVPLLTTGIDIPQGRTVTRTPVSQIWDFIEDDLTQAAVWLPYENNGRIGKGAALGLKARAMLYAGRYSEAAEAAKEVIDSNVYSLYPDYFNLFQYEGENNAEVMLAREYAPDVNSHNIYSSVAPWSQISGSNGSLYVPTKSIIDAYPMSNGLAISDPQSGFDPLNPYENRDPRLAQSVFLTEITPLPDGGIYGSTPETDGSDAVQITVYSTATGYNVRKYVADEDYSNPSNSGLNIILIRYAEVLLTYAEAKIELGEIDESVYAAINLVRQRESVMLPPFTSEVANTQASLRSIVRNERTVELAFEGFRLFDIRRWEIAEEVMPGVPFGMTYLDNDNLVQISLEGFDRSFDTGRDYLWPIPNRERELNTQLTQNPGW</sequence>
<name>A0A512C7N5_9BACT</name>
<evidence type="ECO:0000259" key="7">
    <source>
        <dbReference type="Pfam" id="PF14322"/>
    </source>
</evidence>
<dbReference type="SUPFAM" id="SSF48452">
    <property type="entry name" value="TPR-like"/>
    <property type="match status" value="1"/>
</dbReference>
<dbReference type="InterPro" id="IPR011990">
    <property type="entry name" value="TPR-like_helical_dom_sf"/>
</dbReference>
<dbReference type="Proteomes" id="UP000321301">
    <property type="component" value="Unassembled WGS sequence"/>
</dbReference>
<dbReference type="Pfam" id="PF07980">
    <property type="entry name" value="SusD_RagB"/>
    <property type="match status" value="1"/>
</dbReference>
<evidence type="ECO:0000256" key="1">
    <source>
        <dbReference type="ARBA" id="ARBA00004442"/>
    </source>
</evidence>
<keyword evidence="5" id="KW-0998">Cell outer membrane</keyword>
<feature type="domain" description="RagB/SusD" evidence="6">
    <location>
        <begin position="251"/>
        <end position="526"/>
    </location>
</feature>
<evidence type="ECO:0000256" key="4">
    <source>
        <dbReference type="ARBA" id="ARBA00023136"/>
    </source>
</evidence>
<dbReference type="PROSITE" id="PS51257">
    <property type="entry name" value="PROKAR_LIPOPROTEIN"/>
    <property type="match status" value="1"/>
</dbReference>
<evidence type="ECO:0008006" key="10">
    <source>
        <dbReference type="Google" id="ProtNLM"/>
    </source>
</evidence>
<comment type="caution">
    <text evidence="8">The sequence shown here is derived from an EMBL/GenBank/DDBJ whole genome shotgun (WGS) entry which is preliminary data.</text>
</comment>
<dbReference type="AlphaFoldDB" id="A0A512C7N5"/>
<dbReference type="Pfam" id="PF14322">
    <property type="entry name" value="SusD-like_3"/>
    <property type="match status" value="1"/>
</dbReference>
<feature type="domain" description="SusD-like N-terminal" evidence="7">
    <location>
        <begin position="90"/>
        <end position="210"/>
    </location>
</feature>
<dbReference type="CDD" id="cd08977">
    <property type="entry name" value="SusD"/>
    <property type="match status" value="1"/>
</dbReference>
<dbReference type="RefSeq" id="WP_040416852.1">
    <property type="nucleotide sequence ID" value="NZ_BJYV01000002.1"/>
</dbReference>
<evidence type="ECO:0000313" key="8">
    <source>
        <dbReference type="EMBL" id="GEO20195.1"/>
    </source>
</evidence>
<gene>
    <name evidence="8" type="ORF">CQA01_07290</name>
</gene>
<proteinExistence type="inferred from homology"/>
<evidence type="ECO:0000256" key="3">
    <source>
        <dbReference type="ARBA" id="ARBA00022729"/>
    </source>
</evidence>
<dbReference type="EMBL" id="BJYV01000002">
    <property type="protein sequence ID" value="GEO20195.1"/>
    <property type="molecule type" value="Genomic_DNA"/>
</dbReference>
<dbReference type="GO" id="GO:0009279">
    <property type="term" value="C:cell outer membrane"/>
    <property type="evidence" value="ECO:0007669"/>
    <property type="project" value="UniProtKB-SubCell"/>
</dbReference>
<evidence type="ECO:0000313" key="9">
    <source>
        <dbReference type="Proteomes" id="UP000321301"/>
    </source>
</evidence>
<dbReference type="Gene3D" id="1.25.40.390">
    <property type="match status" value="1"/>
</dbReference>
<accession>A0A512C7N5</accession>
<comment type="similarity">
    <text evidence="2">Belongs to the SusD family.</text>
</comment>
<reference evidence="8 9" key="1">
    <citation type="submission" date="2019-07" db="EMBL/GenBank/DDBJ databases">
        <title>Whole genome shotgun sequence of Cyclobacterium qasimii NBRC 106168.</title>
        <authorList>
            <person name="Hosoyama A."/>
            <person name="Uohara A."/>
            <person name="Ohji S."/>
            <person name="Ichikawa N."/>
        </authorList>
    </citation>
    <scope>NUCLEOTIDE SEQUENCE [LARGE SCALE GENOMIC DNA]</scope>
    <source>
        <strain evidence="8 9">NBRC 106168</strain>
    </source>
</reference>
<dbReference type="InterPro" id="IPR033985">
    <property type="entry name" value="SusD-like_N"/>
</dbReference>
<keyword evidence="4" id="KW-0472">Membrane</keyword>
<evidence type="ECO:0000256" key="2">
    <source>
        <dbReference type="ARBA" id="ARBA00006275"/>
    </source>
</evidence>
<dbReference type="InterPro" id="IPR012944">
    <property type="entry name" value="SusD_RagB_dom"/>
</dbReference>